<dbReference type="Proteomes" id="UP000510621">
    <property type="component" value="Chromosome"/>
</dbReference>
<dbReference type="InterPro" id="IPR016187">
    <property type="entry name" value="CTDL_fold"/>
</dbReference>
<organism evidence="2 3">
    <name type="scientific">Candidatus Thiothrix singaporensis</name>
    <dbReference type="NCBI Taxonomy" id="2799669"/>
    <lineage>
        <taxon>Bacteria</taxon>
        <taxon>Pseudomonadati</taxon>
        <taxon>Pseudomonadota</taxon>
        <taxon>Gammaproteobacteria</taxon>
        <taxon>Thiotrichales</taxon>
        <taxon>Thiotrichaceae</taxon>
        <taxon>Thiothrix</taxon>
    </lineage>
</organism>
<dbReference type="SUPFAM" id="SSF56436">
    <property type="entry name" value="C-type lectin-like"/>
    <property type="match status" value="1"/>
</dbReference>
<feature type="domain" description="Sulfatase-modifying factor enzyme-like" evidence="1">
    <location>
        <begin position="41"/>
        <end position="268"/>
    </location>
</feature>
<evidence type="ECO:0000313" key="3">
    <source>
        <dbReference type="Proteomes" id="UP000510621"/>
    </source>
</evidence>
<evidence type="ECO:0000259" key="1">
    <source>
        <dbReference type="Pfam" id="PF03781"/>
    </source>
</evidence>
<reference evidence="2" key="1">
    <citation type="submission" date="2020-06" db="EMBL/GenBank/DDBJ databases">
        <title>Analysis procedures for assessing recovery of high quality, complete, closed genomes from Nanopore long read metagenome sequencing.</title>
        <authorList>
            <person name="Bessarab I."/>
            <person name="Arumugam K."/>
            <person name="Haryono M."/>
            <person name="Liu X."/>
            <person name="Roy S."/>
            <person name="Zuniga-Montanez R.E."/>
            <person name="Qiu G."/>
            <person name="Drautz-Moses D.I."/>
            <person name="Law Y.Y."/>
            <person name="Wuertz S."/>
            <person name="Lauro F.M."/>
            <person name="Huson D.H."/>
            <person name="Williams R.B."/>
        </authorList>
    </citation>
    <scope>NUCLEOTIDE SEQUENCE [LARGE SCALE GENOMIC DNA]</scope>
    <source>
        <strain evidence="2">SSD2</strain>
    </source>
</reference>
<sequence>MYRNHLSPPVFPYAWASDWGEDPHGLWMAFTLQGVRHAFRWIQLGTFMMGSPETEKGRWEDEVLHQVTLSKGFWMAETPVTQSLWQSVMGENPSRFKGDNRPVEQVSWHDAQAFISKLNQLHPDLIVCLPTEAEWEYACRAGTQTPFNFGVELSLDKVNYRGTWEYKAGEWGDGAKKETTDVASYPCNAWGLYDMHGNVLEWCQDAWQDKLPAEPVTDPLIAGGEQEAGVERVIRGGSWDDNGRDCRSACRHGDVPAGRVSNLGLRLVLGH</sequence>
<protein>
    <submittedName>
        <fullName evidence="2">Formylglycine-generating enzyme family protein</fullName>
    </submittedName>
</protein>
<dbReference type="Gene3D" id="3.90.1580.10">
    <property type="entry name" value="paralog of FGE (formylglycine-generating enzyme)"/>
    <property type="match status" value="1"/>
</dbReference>
<dbReference type="PANTHER" id="PTHR23150:SF19">
    <property type="entry name" value="FORMYLGLYCINE-GENERATING ENZYME"/>
    <property type="match status" value="1"/>
</dbReference>
<name>A0A7L6AYD4_9GAMM</name>
<dbReference type="InterPro" id="IPR005532">
    <property type="entry name" value="SUMF_dom"/>
</dbReference>
<dbReference type="InterPro" id="IPR042095">
    <property type="entry name" value="SUMF_sf"/>
</dbReference>
<proteinExistence type="predicted"/>
<gene>
    <name evidence="2" type="ORF">HZT40_11820</name>
</gene>
<dbReference type="AlphaFoldDB" id="A0A7L6AYD4"/>
<dbReference type="EMBL" id="CP059265">
    <property type="protein sequence ID" value="QLQ34191.1"/>
    <property type="molecule type" value="Genomic_DNA"/>
</dbReference>
<evidence type="ECO:0000313" key="2">
    <source>
        <dbReference type="EMBL" id="QLQ34191.1"/>
    </source>
</evidence>
<keyword evidence="3" id="KW-1185">Reference proteome</keyword>
<dbReference type="GO" id="GO:0120147">
    <property type="term" value="F:formylglycine-generating oxidase activity"/>
    <property type="evidence" value="ECO:0007669"/>
    <property type="project" value="TreeGrafter"/>
</dbReference>
<dbReference type="PANTHER" id="PTHR23150">
    <property type="entry name" value="SULFATASE MODIFYING FACTOR 1, 2"/>
    <property type="match status" value="1"/>
</dbReference>
<dbReference type="InterPro" id="IPR051043">
    <property type="entry name" value="Sulfatase_Mod_Factor_Kinase"/>
</dbReference>
<accession>A0A7L6AYD4</accession>
<dbReference type="KEGG" id="this:HZT40_11820"/>
<dbReference type="Pfam" id="PF03781">
    <property type="entry name" value="FGE-sulfatase"/>
    <property type="match status" value="1"/>
</dbReference>